<dbReference type="SMART" id="SM00028">
    <property type="entry name" value="TPR"/>
    <property type="match status" value="2"/>
</dbReference>
<keyword evidence="3" id="KW-0206">Cytoskeleton</keyword>
<evidence type="ECO:0000256" key="1">
    <source>
        <dbReference type="ARBA" id="ARBA00004245"/>
    </source>
</evidence>
<proteinExistence type="predicted"/>
<evidence type="ECO:0000313" key="4">
    <source>
        <dbReference type="Proteomes" id="UP000046392"/>
    </source>
</evidence>
<comment type="subcellular location">
    <subcellularLocation>
        <location evidence="1">Cytoplasm</location>
        <location evidence="1">Cytoskeleton</location>
    </subcellularLocation>
</comment>
<reference evidence="5" key="1">
    <citation type="submission" date="2017-02" db="UniProtKB">
        <authorList>
            <consortium name="WormBaseParasite"/>
        </authorList>
    </citation>
    <scope>IDENTIFICATION</scope>
</reference>
<keyword evidence="2" id="KW-0963">Cytoplasm</keyword>
<dbReference type="PANTHER" id="PTHR16056:SF16">
    <property type="entry name" value="REGULATOR OF MICROTUBULE DYNAMICS PROTEIN 1"/>
    <property type="match status" value="1"/>
</dbReference>
<dbReference type="Gene3D" id="1.25.40.10">
    <property type="entry name" value="Tetratricopeptide repeat domain"/>
    <property type="match status" value="1"/>
</dbReference>
<dbReference type="PANTHER" id="PTHR16056">
    <property type="entry name" value="REGULATOR OF MICROTUBULE DYNAMICS PROTEIN"/>
    <property type="match status" value="1"/>
</dbReference>
<evidence type="ECO:0000256" key="2">
    <source>
        <dbReference type="ARBA" id="ARBA00022490"/>
    </source>
</evidence>
<dbReference type="Pfam" id="PF12895">
    <property type="entry name" value="ANAPC3"/>
    <property type="match status" value="1"/>
</dbReference>
<protein>
    <submittedName>
        <fullName evidence="5">TPR_REGION domain-containing protein</fullName>
    </submittedName>
</protein>
<dbReference type="WBParaSite" id="SPAL_0000819700.1">
    <property type="protein sequence ID" value="SPAL_0000819700.1"/>
    <property type="gene ID" value="SPAL_0000819700"/>
</dbReference>
<keyword evidence="4" id="KW-1185">Reference proteome</keyword>
<dbReference type="GO" id="GO:0005876">
    <property type="term" value="C:spindle microtubule"/>
    <property type="evidence" value="ECO:0007669"/>
    <property type="project" value="TreeGrafter"/>
</dbReference>
<dbReference type="InterPro" id="IPR011990">
    <property type="entry name" value="TPR-like_helical_dom_sf"/>
</dbReference>
<name>A0A0N5BQN5_STREA</name>
<dbReference type="AlphaFoldDB" id="A0A0N5BQN5"/>
<dbReference type="SUPFAM" id="SSF48452">
    <property type="entry name" value="TPR-like"/>
    <property type="match status" value="1"/>
</dbReference>
<evidence type="ECO:0000256" key="3">
    <source>
        <dbReference type="ARBA" id="ARBA00023212"/>
    </source>
</evidence>
<sequence>MFRRVLQSAGKLSAGFLSAQVAATAVVLSDKDLLKKPEWYQQAVISVEEAVKDLSIKGFIESKGKLAELEDVFQKIVDVNHVEIFWRYARLLAEKAEFPHSKEEKIKLLHEAERYVKKALEIEPAAGVPGLHKWAAIIHTKLGELQKKTDVEVVKKHFKRAVELDPKDPYAHLLYGIQLFKTKDYKEAVEIFKKAESIKSGFSVANKYYLGAALKELGKKDESIQVLKEAITLPVNYTFEGKTKFEARVILTNYYKLSAREVDVRLN</sequence>
<evidence type="ECO:0000313" key="5">
    <source>
        <dbReference type="WBParaSite" id="SPAL_0000819700.1"/>
    </source>
</evidence>
<dbReference type="GO" id="GO:0005737">
    <property type="term" value="C:cytoplasm"/>
    <property type="evidence" value="ECO:0007669"/>
    <property type="project" value="TreeGrafter"/>
</dbReference>
<dbReference type="Proteomes" id="UP000046392">
    <property type="component" value="Unplaced"/>
</dbReference>
<dbReference type="InterPro" id="IPR019734">
    <property type="entry name" value="TPR_rpt"/>
</dbReference>
<dbReference type="GO" id="GO:0008017">
    <property type="term" value="F:microtubule binding"/>
    <property type="evidence" value="ECO:0007669"/>
    <property type="project" value="TreeGrafter"/>
</dbReference>
<organism evidence="4 5">
    <name type="scientific">Strongyloides papillosus</name>
    <name type="common">Intestinal threadworm</name>
    <dbReference type="NCBI Taxonomy" id="174720"/>
    <lineage>
        <taxon>Eukaryota</taxon>
        <taxon>Metazoa</taxon>
        <taxon>Ecdysozoa</taxon>
        <taxon>Nematoda</taxon>
        <taxon>Chromadorea</taxon>
        <taxon>Rhabditida</taxon>
        <taxon>Tylenchina</taxon>
        <taxon>Panagrolaimomorpha</taxon>
        <taxon>Strongyloidoidea</taxon>
        <taxon>Strongyloididae</taxon>
        <taxon>Strongyloides</taxon>
    </lineage>
</organism>
<accession>A0A0N5BQN5</accession>
<dbReference type="GO" id="GO:0097431">
    <property type="term" value="C:mitotic spindle pole"/>
    <property type="evidence" value="ECO:0007669"/>
    <property type="project" value="TreeGrafter"/>
</dbReference>